<name>A0A8T0SBD1_PANVG</name>
<dbReference type="EMBL" id="CM029046">
    <property type="protein sequence ID" value="KAG2594398.1"/>
    <property type="molecule type" value="Genomic_DNA"/>
</dbReference>
<organism evidence="1 2">
    <name type="scientific">Panicum virgatum</name>
    <name type="common">Blackwell switchgrass</name>
    <dbReference type="NCBI Taxonomy" id="38727"/>
    <lineage>
        <taxon>Eukaryota</taxon>
        <taxon>Viridiplantae</taxon>
        <taxon>Streptophyta</taxon>
        <taxon>Embryophyta</taxon>
        <taxon>Tracheophyta</taxon>
        <taxon>Spermatophyta</taxon>
        <taxon>Magnoliopsida</taxon>
        <taxon>Liliopsida</taxon>
        <taxon>Poales</taxon>
        <taxon>Poaceae</taxon>
        <taxon>PACMAD clade</taxon>
        <taxon>Panicoideae</taxon>
        <taxon>Panicodae</taxon>
        <taxon>Paniceae</taxon>
        <taxon>Panicinae</taxon>
        <taxon>Panicum</taxon>
        <taxon>Panicum sect. Hiantes</taxon>
    </lineage>
</organism>
<accession>A0A8T0SBD1</accession>
<gene>
    <name evidence="1" type="ORF">PVAP13_5NG642666</name>
</gene>
<sequence length="143" mass="16080">MLMPFLLLTPHRHGRCAGTSASTNRSQTLTVGRRRLILVERYLQGDYHVQANTYQLPLNVQAINNKQVVLAPYGVELSRPEQKLKFITECQAADAVVLTYACDRPATLERLSLFWLPEQQRLQLKTPVIVVGVQTGPKRRAAG</sequence>
<proteinExistence type="predicted"/>
<evidence type="ECO:0000313" key="2">
    <source>
        <dbReference type="Proteomes" id="UP000823388"/>
    </source>
</evidence>
<evidence type="ECO:0000313" key="1">
    <source>
        <dbReference type="EMBL" id="KAG2594398.1"/>
    </source>
</evidence>
<dbReference type="AlphaFoldDB" id="A0A8T0SBD1"/>
<reference evidence="1" key="1">
    <citation type="submission" date="2020-05" db="EMBL/GenBank/DDBJ databases">
        <title>WGS assembly of Panicum virgatum.</title>
        <authorList>
            <person name="Lovell J.T."/>
            <person name="Jenkins J."/>
            <person name="Shu S."/>
            <person name="Juenger T.E."/>
            <person name="Schmutz J."/>
        </authorList>
    </citation>
    <scope>NUCLEOTIDE SEQUENCE</scope>
    <source>
        <strain evidence="1">AP13</strain>
    </source>
</reference>
<comment type="caution">
    <text evidence="1">The sequence shown here is derived from an EMBL/GenBank/DDBJ whole genome shotgun (WGS) entry which is preliminary data.</text>
</comment>
<protein>
    <submittedName>
        <fullName evidence="1">Uncharacterized protein</fullName>
    </submittedName>
</protein>
<keyword evidence="2" id="KW-1185">Reference proteome</keyword>
<dbReference type="InterPro" id="IPR027417">
    <property type="entry name" value="P-loop_NTPase"/>
</dbReference>
<dbReference type="Gene3D" id="3.40.50.300">
    <property type="entry name" value="P-loop containing nucleotide triphosphate hydrolases"/>
    <property type="match status" value="1"/>
</dbReference>
<dbReference type="Proteomes" id="UP000823388">
    <property type="component" value="Chromosome 5N"/>
</dbReference>